<feature type="domain" description="Thiopeptide-type bacteriocin biosynthesis" evidence="2">
    <location>
        <begin position="21"/>
        <end position="301"/>
    </location>
</feature>
<accession>A0ABX8BSM4</accession>
<dbReference type="EMBL" id="CP074133">
    <property type="protein sequence ID" value="QUX25111.1"/>
    <property type="molecule type" value="Genomic_DNA"/>
</dbReference>
<name>A0ABX8BSM4_9ACTN</name>
<evidence type="ECO:0000313" key="4">
    <source>
        <dbReference type="Proteomes" id="UP000676079"/>
    </source>
</evidence>
<reference evidence="3 4" key="1">
    <citation type="submission" date="2021-05" db="EMBL/GenBank/DDBJ databases">
        <title>Direct Submission.</title>
        <authorList>
            <person name="Li K."/>
            <person name="Gao J."/>
        </authorList>
    </citation>
    <scope>NUCLEOTIDE SEQUENCE [LARGE SCALE GENOMIC DNA]</scope>
    <source>
        <strain evidence="3 4">Mg02</strain>
    </source>
</reference>
<evidence type="ECO:0000259" key="2">
    <source>
        <dbReference type="Pfam" id="PF14028"/>
    </source>
</evidence>
<dbReference type="Proteomes" id="UP000676079">
    <property type="component" value="Chromosome"/>
</dbReference>
<evidence type="ECO:0000256" key="1">
    <source>
        <dbReference type="SAM" id="MobiDB-lite"/>
    </source>
</evidence>
<keyword evidence="4" id="KW-1185">Reference proteome</keyword>
<dbReference type="Pfam" id="PF14028">
    <property type="entry name" value="Lant_dehydr_C"/>
    <property type="match status" value="1"/>
</dbReference>
<evidence type="ECO:0000313" key="3">
    <source>
        <dbReference type="EMBL" id="QUX25111.1"/>
    </source>
</evidence>
<dbReference type="RefSeq" id="WP_220560609.1">
    <property type="nucleotide sequence ID" value="NZ_CP074133.1"/>
</dbReference>
<organism evidence="3 4">
    <name type="scientific">Nocardiopsis changdeensis</name>
    <dbReference type="NCBI Taxonomy" id="2831969"/>
    <lineage>
        <taxon>Bacteria</taxon>
        <taxon>Bacillati</taxon>
        <taxon>Actinomycetota</taxon>
        <taxon>Actinomycetes</taxon>
        <taxon>Streptosporangiales</taxon>
        <taxon>Nocardiopsidaceae</taxon>
        <taxon>Nocardiopsis</taxon>
    </lineage>
</organism>
<feature type="region of interest" description="Disordered" evidence="1">
    <location>
        <begin position="199"/>
        <end position="218"/>
    </location>
</feature>
<sequence length="320" mass="33723">MTRPHRAGGGSPAPAPEPRSWLGVHVFYDGDLDAVAGDLVGDITARLAAEEAAEGLFFLRHWEAGPHVRIRVLPGPRRTGDARRIVTGAAEAFLARRPAPSLVGQAEYERYAPAFAAAEEAAGYERRRRPNNSLAEIPYRPETGKYGTGAALHAVEDHFVRCSAVAREVIGADPQGGRRAATAFALLALAWWTASSSGGAPSAPVSPPRGVPEPAAAPADLYHRRRDALLDTLARTRDLAAAARGRPAGTLGTWAWSVAAAVDGLGDPARARRVLDHCAHLACNRLGLDASRELTLRRLLHLAAADHLSAGRSGGPASAT</sequence>
<proteinExistence type="predicted"/>
<protein>
    <recommendedName>
        <fullName evidence="2">Thiopeptide-type bacteriocin biosynthesis domain-containing protein</fullName>
    </recommendedName>
</protein>
<dbReference type="InterPro" id="IPR023809">
    <property type="entry name" value="Thiopep_bacteriocin_synth_dom"/>
</dbReference>
<gene>
    <name evidence="3" type="ORF">KGD84_13115</name>
</gene>